<comment type="caution">
    <text evidence="1">The sequence shown here is derived from an EMBL/GenBank/DDBJ whole genome shotgun (WGS) entry which is preliminary data.</text>
</comment>
<dbReference type="PANTHER" id="PTHR11220">
    <property type="entry name" value="HEME-BINDING PROTEIN-RELATED"/>
    <property type="match status" value="1"/>
</dbReference>
<dbReference type="SUPFAM" id="SSF55136">
    <property type="entry name" value="Probable bacterial effector-binding domain"/>
    <property type="match status" value="2"/>
</dbReference>
<dbReference type="InterPro" id="IPR011256">
    <property type="entry name" value="Reg_factor_effector_dom_sf"/>
</dbReference>
<name>A0A3N0C4Y0_9MICC</name>
<dbReference type="PANTHER" id="PTHR11220:SF58">
    <property type="entry name" value="SOUL HEME-BINDING FAMILY PROTEIN"/>
    <property type="match status" value="1"/>
</dbReference>
<keyword evidence="2" id="KW-1185">Reference proteome</keyword>
<protein>
    <submittedName>
        <fullName evidence="1">Heme-binding protein</fullName>
    </submittedName>
</protein>
<accession>A0A3N0C4Y0</accession>
<reference evidence="1 2" key="1">
    <citation type="submission" date="2018-10" db="EMBL/GenBank/DDBJ databases">
        <title>Genome sequencing of Arthrobacter oryzae TNB02.</title>
        <authorList>
            <person name="Cho Y.-J."/>
            <person name="Cho A."/>
            <person name="Kim O.-S."/>
        </authorList>
    </citation>
    <scope>NUCLEOTIDE SEQUENCE [LARGE SCALE GENOMIC DNA]</scope>
    <source>
        <strain evidence="1 2">TNB02</strain>
    </source>
</reference>
<sequence length="198" mass="21516">MTEQQPYEVVQRFPAFELRRYPSYVVAEVEVQSSFDRAGNAAFRTLFGYINGGNAAQQSLAMTAPVLQESGQPQKIAMTAPVLQSADTGPDGTNGAFVVAFVLPADMTEDTAPVPSSPDVTVKAVPGSTAAVLRFSGRSTEEAFAQRTRELEEAIRDASLTPLGPPRYARFDPPYKPWFLRRNEVVQDVSNPMAGDTL</sequence>
<dbReference type="Gene3D" id="3.20.80.10">
    <property type="entry name" value="Regulatory factor, effector binding domain"/>
    <property type="match status" value="2"/>
</dbReference>
<dbReference type="RefSeq" id="WP_123254854.1">
    <property type="nucleotide sequence ID" value="NZ_RBED01000080.1"/>
</dbReference>
<organism evidence="1 2">
    <name type="scientific">Arthrobacter oryzae</name>
    <dbReference type="NCBI Taxonomy" id="409290"/>
    <lineage>
        <taxon>Bacteria</taxon>
        <taxon>Bacillati</taxon>
        <taxon>Actinomycetota</taxon>
        <taxon>Actinomycetes</taxon>
        <taxon>Micrococcales</taxon>
        <taxon>Micrococcaceae</taxon>
        <taxon>Arthrobacter</taxon>
    </lineage>
</organism>
<dbReference type="OrthoDB" id="2156220at2"/>
<dbReference type="Pfam" id="PF04832">
    <property type="entry name" value="SOUL"/>
    <property type="match status" value="1"/>
</dbReference>
<gene>
    <name evidence="1" type="ORF">D7003_07590</name>
</gene>
<dbReference type="Proteomes" id="UP000273807">
    <property type="component" value="Unassembled WGS sequence"/>
</dbReference>
<dbReference type="AlphaFoldDB" id="A0A3N0C4Y0"/>
<evidence type="ECO:0000313" key="1">
    <source>
        <dbReference type="EMBL" id="RNL57155.1"/>
    </source>
</evidence>
<dbReference type="EMBL" id="RBED01000080">
    <property type="protein sequence ID" value="RNL57155.1"/>
    <property type="molecule type" value="Genomic_DNA"/>
</dbReference>
<evidence type="ECO:0000313" key="2">
    <source>
        <dbReference type="Proteomes" id="UP000273807"/>
    </source>
</evidence>
<proteinExistence type="predicted"/>
<dbReference type="InterPro" id="IPR006917">
    <property type="entry name" value="SOUL_heme-bd"/>
</dbReference>